<evidence type="ECO:0008006" key="3">
    <source>
        <dbReference type="Google" id="ProtNLM"/>
    </source>
</evidence>
<dbReference type="SUPFAM" id="SSF64005">
    <property type="entry name" value="Undecaprenyl diphosphate synthase"/>
    <property type="match status" value="1"/>
</dbReference>
<name>A0A382T117_9ZZZZ</name>
<evidence type="ECO:0000313" key="2">
    <source>
        <dbReference type="EMBL" id="SVD14931.1"/>
    </source>
</evidence>
<reference evidence="2" key="1">
    <citation type="submission" date="2018-05" db="EMBL/GenBank/DDBJ databases">
        <authorList>
            <person name="Lanie J.A."/>
            <person name="Ng W.-L."/>
            <person name="Kazmierczak K.M."/>
            <person name="Andrzejewski T.M."/>
            <person name="Davidsen T.M."/>
            <person name="Wayne K.J."/>
            <person name="Tettelin H."/>
            <person name="Glass J.I."/>
            <person name="Rusch D."/>
            <person name="Podicherti R."/>
            <person name="Tsui H.-C.T."/>
            <person name="Winkler M.E."/>
        </authorList>
    </citation>
    <scope>NUCLEOTIDE SEQUENCE</scope>
</reference>
<dbReference type="GO" id="GO:0016094">
    <property type="term" value="P:polyprenol biosynthetic process"/>
    <property type="evidence" value="ECO:0007669"/>
    <property type="project" value="TreeGrafter"/>
</dbReference>
<dbReference type="Pfam" id="PF01255">
    <property type="entry name" value="Prenyltransf"/>
    <property type="match status" value="1"/>
</dbReference>
<dbReference type="AlphaFoldDB" id="A0A382T117"/>
<dbReference type="InterPro" id="IPR001441">
    <property type="entry name" value="UPP_synth-like"/>
</dbReference>
<protein>
    <recommendedName>
        <fullName evidence="3">Di-trans,poly-cis-decaprenylcistransferase</fullName>
    </recommendedName>
</protein>
<dbReference type="InterPro" id="IPR036424">
    <property type="entry name" value="UPP_synth-like_sf"/>
</dbReference>
<dbReference type="Gene3D" id="3.40.1180.10">
    <property type="entry name" value="Decaprenyl diphosphate synthase-like"/>
    <property type="match status" value="1"/>
</dbReference>
<dbReference type="PANTHER" id="PTHR10291:SF43">
    <property type="entry name" value="DEHYDRODOLICHYL DIPHOSPHATE SYNTHASE COMPLEX SUBUNIT DHDDS"/>
    <property type="match status" value="1"/>
</dbReference>
<gene>
    <name evidence="2" type="ORF">METZ01_LOCUS367785</name>
</gene>
<dbReference type="GO" id="GO:0045547">
    <property type="term" value="F:ditrans,polycis-polyprenyl diphosphate synthase [(2E,6E)-farnesyl diphosphate specific] activity"/>
    <property type="evidence" value="ECO:0007669"/>
    <property type="project" value="TreeGrafter"/>
</dbReference>
<dbReference type="PANTHER" id="PTHR10291">
    <property type="entry name" value="DEHYDRODOLICHYL DIPHOSPHATE SYNTHASE FAMILY MEMBER"/>
    <property type="match status" value="1"/>
</dbReference>
<accession>A0A382T117</accession>
<evidence type="ECO:0000256" key="1">
    <source>
        <dbReference type="ARBA" id="ARBA00022679"/>
    </source>
</evidence>
<keyword evidence="1" id="KW-0808">Transferase</keyword>
<proteinExistence type="predicted"/>
<sequence length="96" mass="11243">MNSKNPKHIAIILDGNKRWASKNNLSILEGYKKGLEKIKIITQSNLEKKIPYLTLFTLSSENLLRNTINNIFKIILDYFEDFLHEIVNKNEIKIKI</sequence>
<dbReference type="EMBL" id="UINC01132545">
    <property type="protein sequence ID" value="SVD14931.1"/>
    <property type="molecule type" value="Genomic_DNA"/>
</dbReference>
<feature type="non-terminal residue" evidence="2">
    <location>
        <position position="96"/>
    </location>
</feature>
<organism evidence="2">
    <name type="scientific">marine metagenome</name>
    <dbReference type="NCBI Taxonomy" id="408172"/>
    <lineage>
        <taxon>unclassified sequences</taxon>
        <taxon>metagenomes</taxon>
        <taxon>ecological metagenomes</taxon>
    </lineage>
</organism>